<dbReference type="Proteomes" id="UP001271007">
    <property type="component" value="Unassembled WGS sequence"/>
</dbReference>
<keyword evidence="3" id="KW-1185">Reference proteome</keyword>
<sequence length="73" mass="7888">MGPQPRDPPNGRSPPSRPPKPVQPRDDGCNRSPNACYAGPDKPAPKDPWPRDAGNGRWGARLARDPNPRDPGT</sequence>
<comment type="caution">
    <text evidence="2">The sequence shown here is derived from an EMBL/GenBank/DDBJ whole genome shotgun (WGS) entry which is preliminary data.</text>
</comment>
<evidence type="ECO:0000313" key="2">
    <source>
        <dbReference type="EMBL" id="KAK3048511.1"/>
    </source>
</evidence>
<feature type="compositionally biased region" description="Pro residues" evidence="1">
    <location>
        <begin position="1"/>
        <end position="22"/>
    </location>
</feature>
<protein>
    <submittedName>
        <fullName evidence="2">Uncharacterized protein</fullName>
    </submittedName>
</protein>
<evidence type="ECO:0000256" key="1">
    <source>
        <dbReference type="SAM" id="MobiDB-lite"/>
    </source>
</evidence>
<dbReference type="AlphaFoldDB" id="A0AAJ0G8M8"/>
<feature type="compositionally biased region" description="Basic and acidic residues" evidence="1">
    <location>
        <begin position="62"/>
        <end position="73"/>
    </location>
</feature>
<proteinExistence type="predicted"/>
<feature type="region of interest" description="Disordered" evidence="1">
    <location>
        <begin position="1"/>
        <end position="73"/>
    </location>
</feature>
<organism evidence="2 3">
    <name type="scientific">Extremus antarcticus</name>
    <dbReference type="NCBI Taxonomy" id="702011"/>
    <lineage>
        <taxon>Eukaryota</taxon>
        <taxon>Fungi</taxon>
        <taxon>Dikarya</taxon>
        <taxon>Ascomycota</taxon>
        <taxon>Pezizomycotina</taxon>
        <taxon>Dothideomycetes</taxon>
        <taxon>Dothideomycetidae</taxon>
        <taxon>Mycosphaerellales</taxon>
        <taxon>Extremaceae</taxon>
        <taxon>Extremus</taxon>
    </lineage>
</organism>
<reference evidence="2" key="1">
    <citation type="submission" date="2023-04" db="EMBL/GenBank/DDBJ databases">
        <title>Black Yeasts Isolated from many extreme environments.</title>
        <authorList>
            <person name="Coleine C."/>
            <person name="Stajich J.E."/>
            <person name="Selbmann L."/>
        </authorList>
    </citation>
    <scope>NUCLEOTIDE SEQUENCE</scope>
    <source>
        <strain evidence="2">CCFEE 5312</strain>
    </source>
</reference>
<evidence type="ECO:0000313" key="3">
    <source>
        <dbReference type="Proteomes" id="UP001271007"/>
    </source>
</evidence>
<dbReference type="EMBL" id="JAWDJX010000048">
    <property type="protein sequence ID" value="KAK3048511.1"/>
    <property type="molecule type" value="Genomic_DNA"/>
</dbReference>
<name>A0AAJ0G8M8_9PEZI</name>
<accession>A0AAJ0G8M8</accession>
<gene>
    <name evidence="2" type="ORF">LTR09_010175</name>
</gene>